<name>A0A9N9JFE4_9GLOM</name>
<proteinExistence type="predicted"/>
<comment type="caution">
    <text evidence="1">The sequence shown here is derived from an EMBL/GenBank/DDBJ whole genome shotgun (WGS) entry which is preliminary data.</text>
</comment>
<gene>
    <name evidence="1" type="ORF">DERYTH_LOCUS19335</name>
</gene>
<dbReference type="Proteomes" id="UP000789405">
    <property type="component" value="Unassembled WGS sequence"/>
</dbReference>
<keyword evidence="2" id="KW-1185">Reference proteome</keyword>
<evidence type="ECO:0000313" key="1">
    <source>
        <dbReference type="EMBL" id="CAG8777998.1"/>
    </source>
</evidence>
<protein>
    <submittedName>
        <fullName evidence="1">20914_t:CDS:1</fullName>
    </submittedName>
</protein>
<dbReference type="OrthoDB" id="10482142at2759"/>
<organism evidence="1 2">
    <name type="scientific">Dentiscutata erythropus</name>
    <dbReference type="NCBI Taxonomy" id="1348616"/>
    <lineage>
        <taxon>Eukaryota</taxon>
        <taxon>Fungi</taxon>
        <taxon>Fungi incertae sedis</taxon>
        <taxon>Mucoromycota</taxon>
        <taxon>Glomeromycotina</taxon>
        <taxon>Glomeromycetes</taxon>
        <taxon>Diversisporales</taxon>
        <taxon>Gigasporaceae</taxon>
        <taxon>Dentiscutata</taxon>
    </lineage>
</organism>
<evidence type="ECO:0000313" key="2">
    <source>
        <dbReference type="Proteomes" id="UP000789405"/>
    </source>
</evidence>
<dbReference type="EMBL" id="CAJVPY010021022">
    <property type="protein sequence ID" value="CAG8777998.1"/>
    <property type="molecule type" value="Genomic_DNA"/>
</dbReference>
<accession>A0A9N9JFE4</accession>
<dbReference type="AlphaFoldDB" id="A0A9N9JFE4"/>
<reference evidence="1" key="1">
    <citation type="submission" date="2021-06" db="EMBL/GenBank/DDBJ databases">
        <authorList>
            <person name="Kallberg Y."/>
            <person name="Tangrot J."/>
            <person name="Rosling A."/>
        </authorList>
    </citation>
    <scope>NUCLEOTIDE SEQUENCE</scope>
    <source>
        <strain evidence="1">MA453B</strain>
    </source>
</reference>
<sequence>MMLPKPVSPQGKCHPKANVAPEALSNCGFVPASLYQAESRASLANAFDDLDVSSQNDSSAVLSEHDQNILENNLQNQFYIHHSARWEIFANKKEDDHYYSDLRAYISVQDYNEQDKW</sequence>